<dbReference type="InParanoid" id="D9QLM6"/>
<organism evidence="2 3">
    <name type="scientific">Brevundimonas subvibrioides (strain ATCC 15264 / DSM 4735 / LMG 14903 / NBRC 16000 / CB 81)</name>
    <name type="common">Caulobacter subvibrioides</name>
    <dbReference type="NCBI Taxonomy" id="633149"/>
    <lineage>
        <taxon>Bacteria</taxon>
        <taxon>Pseudomonadati</taxon>
        <taxon>Pseudomonadota</taxon>
        <taxon>Alphaproteobacteria</taxon>
        <taxon>Caulobacterales</taxon>
        <taxon>Caulobacteraceae</taxon>
        <taxon>Brevundimonas</taxon>
    </lineage>
</organism>
<dbReference type="eggNOG" id="ENOG5033JT0">
    <property type="taxonomic scope" value="Bacteria"/>
</dbReference>
<dbReference type="KEGG" id="bsb:Bresu_2613"/>
<keyword evidence="1" id="KW-0472">Membrane</keyword>
<dbReference type="BioCyc" id="BSUB633149:G1GM8-2618-MONOMER"/>
<keyword evidence="1" id="KW-1133">Transmembrane helix</keyword>
<name>D9QLM6_BRESC</name>
<dbReference type="OrthoDB" id="7205503at2"/>
<accession>D9QLM6</accession>
<feature type="transmembrane region" description="Helical" evidence="1">
    <location>
        <begin position="54"/>
        <end position="76"/>
    </location>
</feature>
<sequence>MSYKDAHGRRLKLQAALQATARGLPRLWLGAGGALVAAAVVWALPLVMAESLDVGGWSAGVATTLTLVAVGALARLSISATPRDARALGLGPLGFQFRGPELRLVGAALLCLIFLSMIVALLGLVVLAIFGVAELDVAAIQTRNWAAVGPTWKLAILAAVGIGALLIPLLLAVRLSLFVPATLGRRQMVSLNSMGIAYGSFWQILGGLIVTSAPFVGVAVLTTAISPGHPAGAIVRIAALFALQLPLMLGFLGAAYRQLEYWSPEQPQP</sequence>
<dbReference type="HOGENOM" id="CLU_1033167_0_0_5"/>
<evidence type="ECO:0000256" key="1">
    <source>
        <dbReference type="SAM" id="Phobius"/>
    </source>
</evidence>
<dbReference type="EMBL" id="CP002102">
    <property type="protein sequence ID" value="ADL01920.1"/>
    <property type="molecule type" value="Genomic_DNA"/>
</dbReference>
<feature type="transmembrane region" description="Helical" evidence="1">
    <location>
        <begin position="104"/>
        <end position="132"/>
    </location>
</feature>
<protein>
    <submittedName>
        <fullName evidence="2">Uncharacterized protein</fullName>
    </submittedName>
</protein>
<dbReference type="STRING" id="633149.Bresu_2613"/>
<keyword evidence="3" id="KW-1185">Reference proteome</keyword>
<gene>
    <name evidence="2" type="ordered locus">Bresu_2613</name>
</gene>
<feature type="transmembrane region" description="Helical" evidence="1">
    <location>
        <begin position="196"/>
        <end position="221"/>
    </location>
</feature>
<feature type="transmembrane region" description="Helical" evidence="1">
    <location>
        <begin position="152"/>
        <end position="175"/>
    </location>
</feature>
<keyword evidence="1" id="KW-0812">Transmembrane</keyword>
<evidence type="ECO:0000313" key="3">
    <source>
        <dbReference type="Proteomes" id="UP000002696"/>
    </source>
</evidence>
<evidence type="ECO:0000313" key="2">
    <source>
        <dbReference type="EMBL" id="ADL01920.1"/>
    </source>
</evidence>
<reference evidence="3" key="1">
    <citation type="journal article" date="2011" name="J. Bacteriol.">
        <title>Genome sequences of eight morphologically diverse alphaproteobacteria.</title>
        <authorList>
            <consortium name="US DOE Joint Genome Institute"/>
            <person name="Brown P.J."/>
            <person name="Kysela D.T."/>
            <person name="Buechlein A."/>
            <person name="Hemmerich C."/>
            <person name="Brun Y.V."/>
        </authorList>
    </citation>
    <scope>NUCLEOTIDE SEQUENCE [LARGE SCALE GENOMIC DNA]</scope>
    <source>
        <strain evidence="3">ATCC 15264 / DSM 4735 / LMG 14903 / NBRC 16000 / CB 81</strain>
    </source>
</reference>
<dbReference type="AlphaFoldDB" id="D9QLM6"/>
<feature type="transmembrane region" description="Helical" evidence="1">
    <location>
        <begin position="27"/>
        <end position="48"/>
    </location>
</feature>
<feature type="transmembrane region" description="Helical" evidence="1">
    <location>
        <begin position="233"/>
        <end position="256"/>
    </location>
</feature>
<dbReference type="Proteomes" id="UP000002696">
    <property type="component" value="Chromosome"/>
</dbReference>
<dbReference type="RefSeq" id="WP_013270021.1">
    <property type="nucleotide sequence ID" value="NC_014375.1"/>
</dbReference>
<proteinExistence type="predicted"/>